<protein>
    <submittedName>
        <fullName evidence="2">Uncharacterized protein</fullName>
    </submittedName>
</protein>
<feature type="region of interest" description="Disordered" evidence="1">
    <location>
        <begin position="37"/>
        <end position="63"/>
    </location>
</feature>
<reference evidence="2" key="1">
    <citation type="submission" date="2016-03" db="EMBL/GenBank/DDBJ databases">
        <title>Mechanisms controlling the formation of the plant cell surface in tip-growing cells are functionally conserved among land plants.</title>
        <authorList>
            <person name="Honkanen S."/>
            <person name="Jones V.A."/>
            <person name="Morieri G."/>
            <person name="Champion C."/>
            <person name="Hetherington A.J."/>
            <person name="Kelly S."/>
            <person name="Saint-Marcoux D."/>
            <person name="Proust H."/>
            <person name="Prescott H."/>
            <person name="Dolan L."/>
        </authorList>
    </citation>
    <scope>NUCLEOTIDE SEQUENCE [LARGE SCALE GENOMIC DNA]</scope>
    <source>
        <tissue evidence="2">Whole gametophyte</tissue>
    </source>
</reference>
<organism evidence="2 3">
    <name type="scientific">Marchantia polymorpha subsp. ruderalis</name>
    <dbReference type="NCBI Taxonomy" id="1480154"/>
    <lineage>
        <taxon>Eukaryota</taxon>
        <taxon>Viridiplantae</taxon>
        <taxon>Streptophyta</taxon>
        <taxon>Embryophyta</taxon>
        <taxon>Marchantiophyta</taxon>
        <taxon>Marchantiopsida</taxon>
        <taxon>Marchantiidae</taxon>
        <taxon>Marchantiales</taxon>
        <taxon>Marchantiaceae</taxon>
        <taxon>Marchantia</taxon>
    </lineage>
</organism>
<feature type="compositionally biased region" description="Acidic residues" evidence="1">
    <location>
        <begin position="49"/>
        <end position="60"/>
    </location>
</feature>
<name>A0A176WQG8_MARPO</name>
<keyword evidence="3" id="KW-1185">Reference proteome</keyword>
<dbReference type="Proteomes" id="UP000077202">
    <property type="component" value="Unassembled WGS sequence"/>
</dbReference>
<evidence type="ECO:0000313" key="2">
    <source>
        <dbReference type="EMBL" id="OAE34552.1"/>
    </source>
</evidence>
<sequence length="195" mass="22127">MNRRKRRRKFSLHTFKEGPSAFGLRTLALKKKSLRRSEWRSLDVSMDGPSEEGEEQEDETETKSRINVFGLRSNHQQIQPKIFSLRIIDFDCGEGPSAEEPKTAELSEADVWSDRIVSFVRDLREFKRTEELTAILAARNQSHAAELARRAKELADCEAVQTLELERGKKLDADCSRLQSHLSAVGRGSNKIGGN</sequence>
<gene>
    <name evidence="2" type="ORF">AXG93_1247s1250</name>
</gene>
<comment type="caution">
    <text evidence="2">The sequence shown here is derived from an EMBL/GenBank/DDBJ whole genome shotgun (WGS) entry which is preliminary data.</text>
</comment>
<dbReference type="AlphaFoldDB" id="A0A176WQG8"/>
<accession>A0A176WQG8</accession>
<evidence type="ECO:0000313" key="3">
    <source>
        <dbReference type="Proteomes" id="UP000077202"/>
    </source>
</evidence>
<evidence type="ECO:0000256" key="1">
    <source>
        <dbReference type="SAM" id="MobiDB-lite"/>
    </source>
</evidence>
<proteinExistence type="predicted"/>
<dbReference type="EMBL" id="LVLJ01000388">
    <property type="protein sequence ID" value="OAE34552.1"/>
    <property type="molecule type" value="Genomic_DNA"/>
</dbReference>